<reference evidence="1 2" key="1">
    <citation type="submission" date="2020-08" db="EMBL/GenBank/DDBJ databases">
        <title>Genomic Encyclopedia of Type Strains, Phase IV (KMG-IV): sequencing the most valuable type-strain genomes for metagenomic binning, comparative biology and taxonomic classification.</title>
        <authorList>
            <person name="Goeker M."/>
        </authorList>
    </citation>
    <scope>NUCLEOTIDE SEQUENCE [LARGE SCALE GENOMIC DNA]</scope>
    <source>
        <strain evidence="1 2">DSM 25024</strain>
    </source>
</reference>
<sequence>MSVEWLWRLAGRQAGPRDGQGLNLEALDLPAMDGAAAPTPTSTRRDGVEATLALKVLSAHLANFRQVSFPLTLDFRSFSAEEAALAVDAAALALEADEGGWADATRRERARETLTRLGASPSHLAPLEHDTAAPVSIGALADTARRLDKAAHAYAVSLLVIGQRSAVAQAYLTYLAARLGLTANVVGSLNRRFRA</sequence>
<name>A0A7W6FV84_9HYPH</name>
<dbReference type="OrthoDB" id="7906878at2"/>
<protein>
    <submittedName>
        <fullName evidence="1">Uncharacterized protein</fullName>
    </submittedName>
</protein>
<gene>
    <name evidence="1" type="ORF">GGR05_003051</name>
</gene>
<evidence type="ECO:0000313" key="2">
    <source>
        <dbReference type="Proteomes" id="UP000531216"/>
    </source>
</evidence>
<organism evidence="1 2">
    <name type="scientific">Aureimonas phyllosphaerae</name>
    <dbReference type="NCBI Taxonomy" id="1166078"/>
    <lineage>
        <taxon>Bacteria</taxon>
        <taxon>Pseudomonadati</taxon>
        <taxon>Pseudomonadota</taxon>
        <taxon>Alphaproteobacteria</taxon>
        <taxon>Hyphomicrobiales</taxon>
        <taxon>Aurantimonadaceae</taxon>
        <taxon>Aureimonas</taxon>
    </lineage>
</organism>
<accession>A0A7W6FV84</accession>
<evidence type="ECO:0000313" key="1">
    <source>
        <dbReference type="EMBL" id="MBB3936886.1"/>
    </source>
</evidence>
<dbReference type="InterPro" id="IPR007486">
    <property type="entry name" value="YebE"/>
</dbReference>
<dbReference type="AlphaFoldDB" id="A0A7W6FV84"/>
<comment type="caution">
    <text evidence="1">The sequence shown here is derived from an EMBL/GenBank/DDBJ whole genome shotgun (WGS) entry which is preliminary data.</text>
</comment>
<dbReference type="Proteomes" id="UP000531216">
    <property type="component" value="Unassembled WGS sequence"/>
</dbReference>
<keyword evidence="2" id="KW-1185">Reference proteome</keyword>
<dbReference type="Pfam" id="PF04391">
    <property type="entry name" value="DUF533"/>
    <property type="match status" value="1"/>
</dbReference>
<proteinExistence type="predicted"/>
<dbReference type="EMBL" id="JACIDO010000006">
    <property type="protein sequence ID" value="MBB3936886.1"/>
    <property type="molecule type" value="Genomic_DNA"/>
</dbReference>
<dbReference type="RefSeq" id="WP_090962630.1">
    <property type="nucleotide sequence ID" value="NZ_FOOA01000006.1"/>
</dbReference>